<reference evidence="1" key="1">
    <citation type="submission" date="2023-04" db="EMBL/GenBank/DDBJ databases">
        <authorList>
            <person name="Vijverberg K."/>
            <person name="Xiong W."/>
            <person name="Schranz E."/>
        </authorList>
    </citation>
    <scope>NUCLEOTIDE SEQUENCE</scope>
</reference>
<protein>
    <submittedName>
        <fullName evidence="1">Uncharacterized protein</fullName>
    </submittedName>
</protein>
<keyword evidence="2" id="KW-1185">Reference proteome</keyword>
<dbReference type="EMBL" id="OX465082">
    <property type="protein sequence ID" value="CAI9292046.1"/>
    <property type="molecule type" value="Genomic_DNA"/>
</dbReference>
<evidence type="ECO:0000313" key="1">
    <source>
        <dbReference type="EMBL" id="CAI9292046.1"/>
    </source>
</evidence>
<organism evidence="1 2">
    <name type="scientific">Lactuca saligna</name>
    <name type="common">Willowleaf lettuce</name>
    <dbReference type="NCBI Taxonomy" id="75948"/>
    <lineage>
        <taxon>Eukaryota</taxon>
        <taxon>Viridiplantae</taxon>
        <taxon>Streptophyta</taxon>
        <taxon>Embryophyta</taxon>
        <taxon>Tracheophyta</taxon>
        <taxon>Spermatophyta</taxon>
        <taxon>Magnoliopsida</taxon>
        <taxon>eudicotyledons</taxon>
        <taxon>Gunneridae</taxon>
        <taxon>Pentapetalae</taxon>
        <taxon>asterids</taxon>
        <taxon>campanulids</taxon>
        <taxon>Asterales</taxon>
        <taxon>Asteraceae</taxon>
        <taxon>Cichorioideae</taxon>
        <taxon>Cichorieae</taxon>
        <taxon>Lactucinae</taxon>
        <taxon>Lactuca</taxon>
    </lineage>
</organism>
<gene>
    <name evidence="1" type="ORF">LSALG_LOCUS31147</name>
</gene>
<sequence length="105" mass="11597">MSAIFLFPLFLYIETSSLILPILKLSLAFLLAPNFIAASSCQPPTAQLPTTLLRFALFISSLAYSLFSDMNESDATKQPLTFSSCNFKTDISSVFPRAVDLESNY</sequence>
<dbReference type="AlphaFoldDB" id="A0AA36ED44"/>
<evidence type="ECO:0000313" key="2">
    <source>
        <dbReference type="Proteomes" id="UP001177003"/>
    </source>
</evidence>
<name>A0AA36ED44_LACSI</name>
<accession>A0AA36ED44</accession>
<dbReference type="Proteomes" id="UP001177003">
    <property type="component" value="Chromosome 6"/>
</dbReference>
<proteinExistence type="predicted"/>